<evidence type="ECO:0000259" key="7">
    <source>
        <dbReference type="Pfam" id="PF00005"/>
    </source>
</evidence>
<dbReference type="EMBL" id="GL832988">
    <property type="protein sequence ID" value="EGD79680.1"/>
    <property type="molecule type" value="Genomic_DNA"/>
</dbReference>
<reference evidence="8" key="1">
    <citation type="submission" date="2009-08" db="EMBL/GenBank/DDBJ databases">
        <title>Annotation of Salpingoeca rosetta.</title>
        <authorList>
            <consortium name="The Broad Institute Genome Sequencing Platform"/>
            <person name="Russ C."/>
            <person name="Cuomo C."/>
            <person name="Burger G."/>
            <person name="Gray M.W."/>
            <person name="Holland P.W.H."/>
            <person name="King N."/>
            <person name="Lang F.B.F."/>
            <person name="Roger A.J."/>
            <person name="Ruiz-Trillo I."/>
            <person name="Young S.K."/>
            <person name="Zeng Q."/>
            <person name="Gargeya S."/>
            <person name="Alvarado L."/>
            <person name="Berlin A."/>
            <person name="Chapman S.B."/>
            <person name="Chen Z."/>
            <person name="Freedman E."/>
            <person name="Gellesch M."/>
            <person name="Goldberg J."/>
            <person name="Griggs A."/>
            <person name="Gujja S."/>
            <person name="Heilman E."/>
            <person name="Heiman D."/>
            <person name="Howarth C."/>
            <person name="Mehta T."/>
            <person name="Neiman D."/>
            <person name="Pearson M."/>
            <person name="Roberts A."/>
            <person name="Saif S."/>
            <person name="Shea T."/>
            <person name="Shenoy N."/>
            <person name="Sisk P."/>
            <person name="Stolte C."/>
            <person name="Sykes S."/>
            <person name="White J."/>
            <person name="Yandava C."/>
            <person name="Haas B."/>
            <person name="Nusbaum C."/>
            <person name="Birren B."/>
        </authorList>
    </citation>
    <scope>NUCLEOTIDE SEQUENCE [LARGE SCALE GENOMIC DNA]</scope>
    <source>
        <strain evidence="8">ATCC 50818</strain>
    </source>
</reference>
<dbReference type="Proteomes" id="UP000007799">
    <property type="component" value="Unassembled WGS sequence"/>
</dbReference>
<dbReference type="PANTHER" id="PTHR48041:SF139">
    <property type="entry name" value="PROTEIN SCARLET"/>
    <property type="match status" value="1"/>
</dbReference>
<dbReference type="STRING" id="946362.F2UQ12"/>
<dbReference type="KEGG" id="sre:PTSG_10664"/>
<dbReference type="InterPro" id="IPR027417">
    <property type="entry name" value="P-loop_NTPase"/>
</dbReference>
<keyword evidence="5" id="KW-0472">Membrane</keyword>
<keyword evidence="9" id="KW-1185">Reference proteome</keyword>
<evidence type="ECO:0000313" key="9">
    <source>
        <dbReference type="Proteomes" id="UP000007799"/>
    </source>
</evidence>
<dbReference type="eggNOG" id="KOG0065">
    <property type="taxonomic scope" value="Eukaryota"/>
</dbReference>
<comment type="subcellular location">
    <subcellularLocation>
        <location evidence="1">Membrane</location>
        <topology evidence="1">Multi-pass membrane protein</topology>
    </subcellularLocation>
</comment>
<accession>F2UQ12</accession>
<dbReference type="GO" id="GO:0005886">
    <property type="term" value="C:plasma membrane"/>
    <property type="evidence" value="ECO:0007669"/>
    <property type="project" value="TreeGrafter"/>
</dbReference>
<evidence type="ECO:0000256" key="2">
    <source>
        <dbReference type="ARBA" id="ARBA00022448"/>
    </source>
</evidence>
<dbReference type="AlphaFoldDB" id="F2UQ12"/>
<dbReference type="Pfam" id="PF00005">
    <property type="entry name" value="ABC_tran"/>
    <property type="match status" value="1"/>
</dbReference>
<dbReference type="OrthoDB" id="66620at2759"/>
<dbReference type="InParanoid" id="F2UQ12"/>
<keyword evidence="3" id="KW-0812">Transmembrane</keyword>
<dbReference type="GO" id="GO:0005524">
    <property type="term" value="F:ATP binding"/>
    <property type="evidence" value="ECO:0007669"/>
    <property type="project" value="InterPro"/>
</dbReference>
<evidence type="ECO:0000256" key="3">
    <source>
        <dbReference type="ARBA" id="ARBA00022692"/>
    </source>
</evidence>
<dbReference type="PANTHER" id="PTHR48041">
    <property type="entry name" value="ABC TRANSPORTER G FAMILY MEMBER 28"/>
    <property type="match status" value="1"/>
</dbReference>
<dbReference type="RefSeq" id="XP_004988630.1">
    <property type="nucleotide sequence ID" value="XM_004988573.1"/>
</dbReference>
<protein>
    <recommendedName>
        <fullName evidence="7">ABC transporter domain-containing protein</fullName>
    </recommendedName>
</protein>
<evidence type="ECO:0000313" key="8">
    <source>
        <dbReference type="EMBL" id="EGD79680.1"/>
    </source>
</evidence>
<evidence type="ECO:0000256" key="5">
    <source>
        <dbReference type="ARBA" id="ARBA00023136"/>
    </source>
</evidence>
<dbReference type="InterPro" id="IPR003439">
    <property type="entry name" value="ABC_transporter-like_ATP-bd"/>
</dbReference>
<organism evidence="9">
    <name type="scientific">Salpingoeca rosetta (strain ATCC 50818 / BSB-021)</name>
    <dbReference type="NCBI Taxonomy" id="946362"/>
    <lineage>
        <taxon>Eukaryota</taxon>
        <taxon>Choanoflagellata</taxon>
        <taxon>Craspedida</taxon>
        <taxon>Salpingoecidae</taxon>
        <taxon>Salpingoeca</taxon>
    </lineage>
</organism>
<sequence>MAETWRLAAQEPTIVIDVDRTLMETSSTDDPATEQRERNRDHIGVVLASNEEGDDSSDPRQCSTFSTSKGKAPTVSFHNLHYYVEVGKSKPRLEILKGISGVYGGGEGELIAIMGQSGAGKTTLLNILAQRASGEVEGRVIVNGAPLRRSNAKKLIGYIHQNDEHFPELTVFETLLFMAGLTMPASTASERHERVLDVMACLNLAQVCRREGRWWWGGGVLELQCDVGD</sequence>
<evidence type="ECO:0000256" key="4">
    <source>
        <dbReference type="ARBA" id="ARBA00022989"/>
    </source>
</evidence>
<keyword evidence="4" id="KW-1133">Transmembrane helix</keyword>
<dbReference type="GO" id="GO:0042626">
    <property type="term" value="F:ATPase-coupled transmembrane transporter activity"/>
    <property type="evidence" value="ECO:0007669"/>
    <property type="project" value="TreeGrafter"/>
</dbReference>
<proteinExistence type="predicted"/>
<gene>
    <name evidence="8" type="ORF">PTSG_10664</name>
</gene>
<dbReference type="GeneID" id="16069166"/>
<dbReference type="Gene3D" id="3.40.50.300">
    <property type="entry name" value="P-loop containing nucleotide triphosphate hydrolases"/>
    <property type="match status" value="1"/>
</dbReference>
<dbReference type="SUPFAM" id="SSF52540">
    <property type="entry name" value="P-loop containing nucleoside triphosphate hydrolases"/>
    <property type="match status" value="1"/>
</dbReference>
<dbReference type="GO" id="GO:0016887">
    <property type="term" value="F:ATP hydrolysis activity"/>
    <property type="evidence" value="ECO:0007669"/>
    <property type="project" value="InterPro"/>
</dbReference>
<keyword evidence="2" id="KW-0813">Transport</keyword>
<evidence type="ECO:0000256" key="1">
    <source>
        <dbReference type="ARBA" id="ARBA00004141"/>
    </source>
</evidence>
<dbReference type="InterPro" id="IPR050352">
    <property type="entry name" value="ABCG_transporters"/>
</dbReference>
<name>F2UQ12_SALR5</name>
<feature type="region of interest" description="Disordered" evidence="6">
    <location>
        <begin position="22"/>
        <end position="41"/>
    </location>
</feature>
<feature type="region of interest" description="Disordered" evidence="6">
    <location>
        <begin position="48"/>
        <end position="69"/>
    </location>
</feature>
<evidence type="ECO:0000256" key="6">
    <source>
        <dbReference type="SAM" id="MobiDB-lite"/>
    </source>
</evidence>
<feature type="compositionally biased region" description="Polar residues" evidence="6">
    <location>
        <begin position="59"/>
        <end position="69"/>
    </location>
</feature>
<feature type="domain" description="ABC transporter" evidence="7">
    <location>
        <begin position="107"/>
        <end position="204"/>
    </location>
</feature>